<organism evidence="1">
    <name type="scientific">Pseudomonas solani</name>
    <dbReference type="NCBI Taxonomy" id="2731552"/>
    <lineage>
        <taxon>Bacteria</taxon>
        <taxon>Pseudomonadati</taxon>
        <taxon>Pseudomonadota</taxon>
        <taxon>Gammaproteobacteria</taxon>
        <taxon>Pseudomonadales</taxon>
        <taxon>Pseudomonadaceae</taxon>
        <taxon>Pseudomonas</taxon>
    </lineage>
</organism>
<evidence type="ECO:0000313" key="1">
    <source>
        <dbReference type="EMBL" id="XBY61689.1"/>
    </source>
</evidence>
<accession>A0AAU7XWG7</accession>
<dbReference type="RefSeq" id="WP_350446283.1">
    <property type="nucleotide sequence ID" value="NZ_CP158373.1"/>
</dbReference>
<proteinExistence type="predicted"/>
<dbReference type="AlphaFoldDB" id="A0AAU7XWG7"/>
<dbReference type="EMBL" id="CP158373">
    <property type="protein sequence ID" value="XBY61689.1"/>
    <property type="molecule type" value="Genomic_DNA"/>
</dbReference>
<protein>
    <submittedName>
        <fullName evidence="1">Uncharacterized protein</fullName>
    </submittedName>
</protein>
<name>A0AAU7XWG7_9PSED</name>
<gene>
    <name evidence="1" type="ORF">ABS648_17130</name>
</gene>
<sequence length="197" mass="22265">MESNLDRSLVEELLAAPGLMRQCLLHALTTPVEVLEFRTRDEGLCDARFYYCGKAQAATPAQALIALLNRELHQVEEWALEETTPEHVGDLMERWLLPELANAQPTRVDIDKATLEITSLGDTIRSAILARHADTGRPYHSDRWGIFRDGQPQPLDTPILPEPLIAPALALQDSWNEKLYFCETRDTWLLYSWATGA</sequence>
<reference evidence="1" key="1">
    <citation type="submission" date="2023-08" db="EMBL/GenBank/DDBJ databases">
        <title>Increased levels of nutrients transform a symbiont into a lethal pathobiont.</title>
        <authorList>
            <person name="Lachnit T."/>
            <person name="Ulrich L."/>
            <person name="Willmer F.M."/>
            <person name="Hasenbein T."/>
            <person name="Steiner L.X."/>
            <person name="Wolters M."/>
            <person name="Herbst E.M."/>
            <person name="Deines P."/>
        </authorList>
    </citation>
    <scope>NUCLEOTIDE SEQUENCE</scope>
    <source>
        <strain evidence="1">T3</strain>
    </source>
</reference>